<dbReference type="PANTHER" id="PTHR13026">
    <property type="entry name" value="NNP-1 PROTEIN NOVEL NUCLEAR PROTEIN 1 NOP52"/>
    <property type="match status" value="1"/>
</dbReference>
<comment type="caution">
    <text evidence="5">The sequence shown here is derived from an EMBL/GenBank/DDBJ whole genome shotgun (WGS) entry which is preliminary data.</text>
</comment>
<keyword evidence="3" id="KW-0698">rRNA processing</keyword>
<evidence type="ECO:0000256" key="3">
    <source>
        <dbReference type="ARBA" id="ARBA00022552"/>
    </source>
</evidence>
<dbReference type="OrthoDB" id="2019504at2759"/>
<dbReference type="GO" id="GO:0030688">
    <property type="term" value="C:preribosome, small subunit precursor"/>
    <property type="evidence" value="ECO:0007669"/>
    <property type="project" value="InterPro"/>
</dbReference>
<dbReference type="PANTHER" id="PTHR13026:SF0">
    <property type="entry name" value="RIBOSOMAL RNA PROCESSING 1B"/>
    <property type="match status" value="1"/>
</dbReference>
<keyword evidence="4" id="KW-0539">Nucleus</keyword>
<accession>A0A4S4L5Q4</accession>
<dbReference type="Pfam" id="PF05997">
    <property type="entry name" value="Nop52"/>
    <property type="match status" value="1"/>
</dbReference>
<comment type="similarity">
    <text evidence="2">Belongs to the RRP1 family.</text>
</comment>
<dbReference type="AlphaFoldDB" id="A0A4S4L5Q4"/>
<gene>
    <name evidence="5" type="ORF">EW145_g3884</name>
</gene>
<reference evidence="5 6" key="1">
    <citation type="submission" date="2019-02" db="EMBL/GenBank/DDBJ databases">
        <title>Genome sequencing of the rare red list fungi Phellinidium pouzarii.</title>
        <authorList>
            <person name="Buettner E."/>
            <person name="Kellner H."/>
        </authorList>
    </citation>
    <scope>NUCLEOTIDE SEQUENCE [LARGE SCALE GENOMIC DNA]</scope>
    <source>
        <strain evidence="5 6">DSM 108285</strain>
    </source>
</reference>
<organism evidence="5 6">
    <name type="scientific">Phellinidium pouzarii</name>
    <dbReference type="NCBI Taxonomy" id="167371"/>
    <lineage>
        <taxon>Eukaryota</taxon>
        <taxon>Fungi</taxon>
        <taxon>Dikarya</taxon>
        <taxon>Basidiomycota</taxon>
        <taxon>Agaricomycotina</taxon>
        <taxon>Agaricomycetes</taxon>
        <taxon>Hymenochaetales</taxon>
        <taxon>Hymenochaetaceae</taxon>
        <taxon>Phellinidium</taxon>
    </lineage>
</organism>
<dbReference type="InterPro" id="IPR010301">
    <property type="entry name" value="RRP1"/>
</dbReference>
<dbReference type="GO" id="GO:0005634">
    <property type="term" value="C:nucleus"/>
    <property type="evidence" value="ECO:0007669"/>
    <property type="project" value="UniProtKB-SubCell"/>
</dbReference>
<comment type="subcellular location">
    <subcellularLocation>
        <location evidence="1">Nucleus</location>
    </subcellularLocation>
</comment>
<dbReference type="Proteomes" id="UP000308199">
    <property type="component" value="Unassembled WGS sequence"/>
</dbReference>
<name>A0A4S4L5Q4_9AGAM</name>
<protein>
    <recommendedName>
        <fullName evidence="7">Ribosomal RNA-processing protein 1</fullName>
    </recommendedName>
</protein>
<evidence type="ECO:0000256" key="2">
    <source>
        <dbReference type="ARBA" id="ARBA00006374"/>
    </source>
</evidence>
<evidence type="ECO:0000256" key="1">
    <source>
        <dbReference type="ARBA" id="ARBA00004123"/>
    </source>
</evidence>
<proteinExistence type="inferred from homology"/>
<dbReference type="GO" id="GO:0006364">
    <property type="term" value="P:rRNA processing"/>
    <property type="evidence" value="ECO:0007669"/>
    <property type="project" value="UniProtKB-KW"/>
</dbReference>
<evidence type="ECO:0000313" key="6">
    <source>
        <dbReference type="Proteomes" id="UP000308199"/>
    </source>
</evidence>
<keyword evidence="6" id="KW-1185">Reference proteome</keyword>
<sequence length="279" mass="31697">MSEMAKLWKGIFYCYWMSDKPLVQQALSSELAELLLTISSTDASLKFLRGFWDAIVREWNGIDRLRMDKYYMLVRKFVNASFRLLVRADWDKSVVDKYNSILTCRGGPLCPEDNRVPTSLSYHLADVYLTELNRSLESSPHAGQAGAGPLPVPLFPLLSPFLYLASLTNSNVTYQRVYSEIIEPLFSALKPCPPPEAPLNKRPRLLNKSSFDNIVANSCLENPEEEGKVESTKTRKALLRKMFDIASGPDARETNRRKMYAIWKAAMAEEDENVGDDEK</sequence>
<evidence type="ECO:0008006" key="7">
    <source>
        <dbReference type="Google" id="ProtNLM"/>
    </source>
</evidence>
<dbReference type="EMBL" id="SGPK01000179">
    <property type="protein sequence ID" value="THH06725.1"/>
    <property type="molecule type" value="Genomic_DNA"/>
</dbReference>
<evidence type="ECO:0000256" key="4">
    <source>
        <dbReference type="ARBA" id="ARBA00023242"/>
    </source>
</evidence>
<evidence type="ECO:0000313" key="5">
    <source>
        <dbReference type="EMBL" id="THH06725.1"/>
    </source>
</evidence>